<comment type="caution">
    <text evidence="2">The sequence shown here is derived from an EMBL/GenBank/DDBJ whole genome shotgun (WGS) entry which is preliminary data.</text>
</comment>
<proteinExistence type="predicted"/>
<sequence>MNDFVGVVWRSQAKGPRGDMGKRKIQDEAEVIRWFEEGRTYQWMIDEYRRKYGIDAVSSMWGNFRNRRGLDRRITRDDDLIPWFVRVEHRHLYPLMMLRAEARRRDGRELTESDRARLDSWRRTLTKDGVVVHYDPDTAGGFSYVKRRAEDHDLIRQPARKTTPRRRSG</sequence>
<dbReference type="GeneID" id="31232816"/>
<protein>
    <submittedName>
        <fullName evidence="2">Uncharacterized protein</fullName>
    </submittedName>
</protein>
<evidence type="ECO:0000313" key="2">
    <source>
        <dbReference type="EMBL" id="MFC4979149.1"/>
    </source>
</evidence>
<keyword evidence="3" id="KW-1185">Reference proteome</keyword>
<feature type="compositionally biased region" description="Basic residues" evidence="1">
    <location>
        <begin position="158"/>
        <end position="169"/>
    </location>
</feature>
<evidence type="ECO:0000256" key="1">
    <source>
        <dbReference type="SAM" id="MobiDB-lite"/>
    </source>
</evidence>
<organism evidence="2 3">
    <name type="scientific">Streptomyces atroolivaceus</name>
    <dbReference type="NCBI Taxonomy" id="66869"/>
    <lineage>
        <taxon>Bacteria</taxon>
        <taxon>Bacillati</taxon>
        <taxon>Actinomycetota</taxon>
        <taxon>Actinomycetes</taxon>
        <taxon>Kitasatosporales</taxon>
        <taxon>Streptomycetaceae</taxon>
        <taxon>Streptomyces</taxon>
    </lineage>
</organism>
<dbReference type="Proteomes" id="UP001595908">
    <property type="component" value="Unassembled WGS sequence"/>
</dbReference>
<accession>A0ABV9V824</accession>
<dbReference type="EMBL" id="JBHSJE010000002">
    <property type="protein sequence ID" value="MFC4979149.1"/>
    <property type="molecule type" value="Genomic_DNA"/>
</dbReference>
<gene>
    <name evidence="2" type="ORF">ACFPL4_12335</name>
</gene>
<reference evidence="3" key="1">
    <citation type="journal article" date="2019" name="Int. J. Syst. Evol. Microbiol.">
        <title>The Global Catalogue of Microorganisms (GCM) 10K type strain sequencing project: providing services to taxonomists for standard genome sequencing and annotation.</title>
        <authorList>
            <consortium name="The Broad Institute Genomics Platform"/>
            <consortium name="The Broad Institute Genome Sequencing Center for Infectious Disease"/>
            <person name="Wu L."/>
            <person name="Ma J."/>
        </authorList>
    </citation>
    <scope>NUCLEOTIDE SEQUENCE [LARGE SCALE GENOMIC DNA]</scope>
    <source>
        <strain evidence="3">ICMP 257</strain>
    </source>
</reference>
<feature type="region of interest" description="Disordered" evidence="1">
    <location>
        <begin position="149"/>
        <end position="169"/>
    </location>
</feature>
<dbReference type="RefSeq" id="WP_208860996.1">
    <property type="nucleotide sequence ID" value="NZ_JBHSJE010000002.1"/>
</dbReference>
<evidence type="ECO:0000313" key="3">
    <source>
        <dbReference type="Proteomes" id="UP001595908"/>
    </source>
</evidence>
<name>A0ABV9V824_STRAZ</name>